<name>S6UM24_PSESF</name>
<organism evidence="2 3">
    <name type="scientific">Pseudomonas syringae pv. actinidiae ICMP 18807</name>
    <dbReference type="NCBI Taxonomy" id="1194404"/>
    <lineage>
        <taxon>Bacteria</taxon>
        <taxon>Pseudomonadati</taxon>
        <taxon>Pseudomonadota</taxon>
        <taxon>Gammaproteobacteria</taxon>
        <taxon>Pseudomonadales</taxon>
        <taxon>Pseudomonadaceae</taxon>
        <taxon>Pseudomonas</taxon>
        <taxon>Pseudomonas syringae</taxon>
    </lineage>
</organism>
<dbReference type="InterPro" id="IPR007296">
    <property type="entry name" value="DUF403"/>
</dbReference>
<feature type="non-terminal residue" evidence="2">
    <location>
        <position position="85"/>
    </location>
</feature>
<dbReference type="Proteomes" id="UP000015729">
    <property type="component" value="Unassembled WGS sequence"/>
</dbReference>
<gene>
    <name evidence="2" type="ORF">A244_15327</name>
</gene>
<dbReference type="AlphaFoldDB" id="S6UM24"/>
<dbReference type="Pfam" id="PF04168">
    <property type="entry name" value="Alpha-E"/>
    <property type="match status" value="1"/>
</dbReference>
<protein>
    <recommendedName>
        <fullName evidence="1">DUF403 domain-containing protein</fullName>
    </recommendedName>
</protein>
<comment type="caution">
    <text evidence="2">The sequence shown here is derived from an EMBL/GenBank/DDBJ whole genome shotgun (WGS) entry which is preliminary data.</text>
</comment>
<feature type="domain" description="DUF403" evidence="1">
    <location>
        <begin position="1"/>
        <end position="85"/>
    </location>
</feature>
<dbReference type="EMBL" id="AOKG01001031">
    <property type="protein sequence ID" value="EPN55514.1"/>
    <property type="molecule type" value="Genomic_DNA"/>
</dbReference>
<evidence type="ECO:0000259" key="1">
    <source>
        <dbReference type="Pfam" id="PF04168"/>
    </source>
</evidence>
<accession>S6UM24</accession>
<proteinExistence type="predicted"/>
<evidence type="ECO:0000313" key="3">
    <source>
        <dbReference type="Proteomes" id="UP000015729"/>
    </source>
</evidence>
<evidence type="ECO:0000313" key="2">
    <source>
        <dbReference type="EMBL" id="EPN55514.1"/>
    </source>
</evidence>
<reference evidence="2 3" key="1">
    <citation type="journal article" date="2013" name="PLoS Pathog.">
        <title>Genomic analysis of the Kiwifruit pathogen Pseudomonas syringae pv. actinidiae provides insight into the origins of an emergent plant disease.</title>
        <authorList>
            <person name="McCann H.C."/>
            <person name="Rikkerink E.H."/>
            <person name="Bertels F."/>
            <person name="Fiers M."/>
            <person name="Lu A."/>
            <person name="Rees-George J."/>
            <person name="Andersen M.T."/>
            <person name="Gleave A.P."/>
            <person name="Haubold B."/>
            <person name="Wohlers M.W."/>
            <person name="Guttman D.S."/>
            <person name="Wang P.W."/>
            <person name="Straub C."/>
            <person name="Vanneste J.L."/>
            <person name="Rainey P.B."/>
            <person name="Templeton M.D."/>
        </authorList>
    </citation>
    <scope>NUCLEOTIDE SEQUENCE [LARGE SCALE GENOMIC DNA]</scope>
    <source>
        <strain evidence="2 3">ICMP 18807</strain>
    </source>
</reference>
<sequence length="85" mass="9321">MLDVSYSLSLMPQDGRGDGLDEIAMPLLITGTLETYIERHGELHAERMLHFFALDATNPASIYSCLGAARASAHAVRGRITADMW</sequence>